<evidence type="ECO:0000313" key="2">
    <source>
        <dbReference type="EMBL" id="AUX92265.1"/>
    </source>
</evidence>
<feature type="signal peptide" evidence="1">
    <location>
        <begin position="1"/>
        <end position="19"/>
    </location>
</feature>
<sequence length="331" mass="35954">MKLWLTGVLTLLMATNAWAENYNIASSRSKNLDVWIDNVKSQEPQDWCARQVPLRIVLKGDGSTAVLDDFMPKVGALMVRACGKITTLNWHTEDANGKLLAQGSADKASGWQVNVAPAAPQAPAVAETPAVTETPAAPAINPEDLSPPADTTPWLQFSLLDGCHFRTWWNDENHTSALFVPAKEGVKCGDNGWLSGQGQMTRIGHGAAKNQPVTFLQGFPVMGLATKSDKRGLQITTVNNERMVLADERSPQSWMILPWSSDLNGWQASGVVAVQVSQAEAGDESALKARLSEVRKVWSSYLNDAPLTIKLVNALYPQLKDPTAGAWRTIN</sequence>
<dbReference type="AlphaFoldDB" id="A0A2L0ICE2"/>
<dbReference type="Proteomes" id="UP000238365">
    <property type="component" value="Chromosome"/>
</dbReference>
<dbReference type="KEGG" id="pgz:C2E15_03595"/>
<evidence type="ECO:0000256" key="1">
    <source>
        <dbReference type="SAM" id="SignalP"/>
    </source>
</evidence>
<dbReference type="EMBL" id="CP026377">
    <property type="protein sequence ID" value="AUX92265.1"/>
    <property type="molecule type" value="Genomic_DNA"/>
</dbReference>
<accession>A0A2L0ICE2</accession>
<keyword evidence="3" id="KW-1185">Reference proteome</keyword>
<gene>
    <name evidence="2" type="ORF">C2E15_03595</name>
</gene>
<evidence type="ECO:0000313" key="3">
    <source>
        <dbReference type="Proteomes" id="UP000238365"/>
    </source>
</evidence>
<dbReference type="RefSeq" id="WP_104956164.1">
    <property type="nucleotide sequence ID" value="NZ_CP026377.1"/>
</dbReference>
<reference evidence="2 3" key="1">
    <citation type="submission" date="2018-01" db="EMBL/GenBank/DDBJ databases">
        <title>Complete and assembled Genome of Pantoea gaviniae DSM22758T.</title>
        <authorList>
            <person name="Stevens M.J.A."/>
            <person name="Zurfluh K."/>
            <person name="Stephan R."/>
        </authorList>
    </citation>
    <scope>NUCLEOTIDE SEQUENCE [LARGE SCALE GENOMIC DNA]</scope>
    <source>
        <strain evidence="2 3">DSM 22758</strain>
    </source>
</reference>
<evidence type="ECO:0008006" key="4">
    <source>
        <dbReference type="Google" id="ProtNLM"/>
    </source>
</evidence>
<name>A0A2L0ICE2_9GAMM</name>
<keyword evidence="1" id="KW-0732">Signal</keyword>
<protein>
    <recommendedName>
        <fullName evidence="4">Type VI secretion system-associated protein</fullName>
    </recommendedName>
</protein>
<proteinExistence type="predicted"/>
<feature type="chain" id="PRO_5014778783" description="Type VI secretion system-associated protein" evidence="1">
    <location>
        <begin position="20"/>
        <end position="331"/>
    </location>
</feature>
<organism evidence="2 3">
    <name type="scientific">Mixta gaviniae</name>
    <dbReference type="NCBI Taxonomy" id="665914"/>
    <lineage>
        <taxon>Bacteria</taxon>
        <taxon>Pseudomonadati</taxon>
        <taxon>Pseudomonadota</taxon>
        <taxon>Gammaproteobacteria</taxon>
        <taxon>Enterobacterales</taxon>
        <taxon>Erwiniaceae</taxon>
        <taxon>Mixta</taxon>
    </lineage>
</organism>